<sequence>MNKKVVFLIGLLLAGAVILAAVFYLQTPKAFLTEEEIMDELYLTNSTARVKEIQDIVPLDDRSFFVPFILEGDRYASSIWMWLGGKWENVSVTTSSGPISWTSKDGTETFFTWNVDPQDKVEYFQFYLLSERYFQVTNVNANDRIEIYLPKIQMAHRVPVDETSYGAVPIPEEWAGIMESFNDVNDFHGWFMDYQSHQTYFAWQAFNEMDEKIRLEKTYGDGGGGYSTGSYTEPLLFINEGDLE</sequence>
<organism evidence="1 2">
    <name type="scientific">Sutcliffiella tianshenii</name>
    <dbReference type="NCBI Taxonomy" id="1463404"/>
    <lineage>
        <taxon>Bacteria</taxon>
        <taxon>Bacillati</taxon>
        <taxon>Bacillota</taxon>
        <taxon>Bacilli</taxon>
        <taxon>Bacillales</taxon>
        <taxon>Bacillaceae</taxon>
        <taxon>Sutcliffiella</taxon>
    </lineage>
</organism>
<evidence type="ECO:0000313" key="1">
    <source>
        <dbReference type="EMBL" id="MBM7619891.1"/>
    </source>
</evidence>
<proteinExistence type="predicted"/>
<keyword evidence="2" id="KW-1185">Reference proteome</keyword>
<protein>
    <submittedName>
        <fullName evidence="1">Uncharacterized protein</fullName>
    </submittedName>
</protein>
<dbReference type="RefSeq" id="WP_204415153.1">
    <property type="nucleotide sequence ID" value="NZ_JAFBED010000003.1"/>
</dbReference>
<dbReference type="EMBL" id="JAFBED010000003">
    <property type="protein sequence ID" value="MBM7619891.1"/>
    <property type="molecule type" value="Genomic_DNA"/>
</dbReference>
<reference evidence="1 2" key="1">
    <citation type="submission" date="2021-01" db="EMBL/GenBank/DDBJ databases">
        <title>Genomic Encyclopedia of Type Strains, Phase IV (KMG-IV): sequencing the most valuable type-strain genomes for metagenomic binning, comparative biology and taxonomic classification.</title>
        <authorList>
            <person name="Goeker M."/>
        </authorList>
    </citation>
    <scope>NUCLEOTIDE SEQUENCE [LARGE SCALE GENOMIC DNA]</scope>
    <source>
        <strain evidence="1 2">DSM 25879</strain>
    </source>
</reference>
<dbReference type="Proteomes" id="UP000737402">
    <property type="component" value="Unassembled WGS sequence"/>
</dbReference>
<accession>A0ABS2NYX9</accession>
<comment type="caution">
    <text evidence="1">The sequence shown here is derived from an EMBL/GenBank/DDBJ whole genome shotgun (WGS) entry which is preliminary data.</text>
</comment>
<evidence type="ECO:0000313" key="2">
    <source>
        <dbReference type="Proteomes" id="UP000737402"/>
    </source>
</evidence>
<name>A0ABS2NYX9_9BACI</name>
<gene>
    <name evidence="1" type="ORF">JOC95_001743</name>
</gene>